<dbReference type="RefSeq" id="WP_289469605.1">
    <property type="nucleotide sequence ID" value="NZ_JAUCMM010000003.1"/>
</dbReference>
<accession>A0ABT7TE80</accession>
<dbReference type="Gene3D" id="3.60.15.10">
    <property type="entry name" value="Ribonuclease Z/Hydroxyacylglutathione hydrolase-like"/>
    <property type="match status" value="1"/>
</dbReference>
<feature type="region of interest" description="Disordered" evidence="1">
    <location>
        <begin position="158"/>
        <end position="190"/>
    </location>
</feature>
<dbReference type="SUPFAM" id="SSF56281">
    <property type="entry name" value="Metallo-hydrolase/oxidoreductase"/>
    <property type="match status" value="1"/>
</dbReference>
<evidence type="ECO:0000313" key="2">
    <source>
        <dbReference type="EMBL" id="MDM7887885.1"/>
    </source>
</evidence>
<name>A0ABT7TE80_9MICO</name>
<reference evidence="2 3" key="1">
    <citation type="submission" date="2023-06" db="EMBL/GenBank/DDBJ databases">
        <authorList>
            <person name="Feng G."/>
            <person name="Li J."/>
            <person name="Zhu H."/>
        </authorList>
    </citation>
    <scope>NUCLEOTIDE SEQUENCE [LARGE SCALE GENOMIC DNA]</scope>
    <source>
        <strain evidence="2 3">RHCJP20</strain>
    </source>
</reference>
<evidence type="ECO:0008006" key="4">
    <source>
        <dbReference type="Google" id="ProtNLM"/>
    </source>
</evidence>
<dbReference type="PANTHER" id="PTHR30619">
    <property type="entry name" value="DNA INTERNALIZATION/COMPETENCE PROTEIN COMEC/REC2"/>
    <property type="match status" value="1"/>
</dbReference>
<sequence>MIEIEFIPIGEETNTGDAILCHFTEPGTTTDRVVLIDGGFADSSGPIIAHIDAYYPTSVIDLMVCTHPDNDHINGLFGVLDKMTVRNLLIHRPRDFGFSSDAVAADKVDDLIRTARSHGVKVITDAFAGTTIFGDVIHVAGPSRELYVSLLSEQEAEAGGGHGSFNSGSLREVPADPGGPVLTDNGGTTARNNSSIVLDIQVDGRRALMTGDAGVPALTAVADHLDRVGRATQLPDFFDVPHHGSRHNLTGALLDRLIGPRGGDENVRSAFVSVGKKADDFPRPEVANALKRRGCRVSATRGQTIRWFNGATQRDGWHELTPLPWFELPK</sequence>
<gene>
    <name evidence="2" type="ORF">QUG98_05390</name>
</gene>
<protein>
    <recommendedName>
        <fullName evidence="4">Metallo-beta-lactamase domain-containing protein</fullName>
    </recommendedName>
</protein>
<proteinExistence type="predicted"/>
<dbReference type="Proteomes" id="UP001235720">
    <property type="component" value="Unassembled WGS sequence"/>
</dbReference>
<evidence type="ECO:0000256" key="1">
    <source>
        <dbReference type="SAM" id="MobiDB-lite"/>
    </source>
</evidence>
<dbReference type="PANTHER" id="PTHR30619:SF1">
    <property type="entry name" value="RECOMBINATION PROTEIN 2"/>
    <property type="match status" value="1"/>
</dbReference>
<keyword evidence="3" id="KW-1185">Reference proteome</keyword>
<organism evidence="2 3">
    <name type="scientific">Curtobacterium subtropicum</name>
    <dbReference type="NCBI Taxonomy" id="3055138"/>
    <lineage>
        <taxon>Bacteria</taxon>
        <taxon>Bacillati</taxon>
        <taxon>Actinomycetota</taxon>
        <taxon>Actinomycetes</taxon>
        <taxon>Micrococcales</taxon>
        <taxon>Microbacteriaceae</taxon>
        <taxon>Curtobacterium</taxon>
    </lineage>
</organism>
<dbReference type="InterPro" id="IPR052159">
    <property type="entry name" value="Competence_DNA_uptake"/>
</dbReference>
<dbReference type="InterPro" id="IPR036866">
    <property type="entry name" value="RibonucZ/Hydroxyglut_hydro"/>
</dbReference>
<dbReference type="EMBL" id="JAUCMM010000003">
    <property type="protein sequence ID" value="MDM7887885.1"/>
    <property type="molecule type" value="Genomic_DNA"/>
</dbReference>
<comment type="caution">
    <text evidence="2">The sequence shown here is derived from an EMBL/GenBank/DDBJ whole genome shotgun (WGS) entry which is preliminary data.</text>
</comment>
<evidence type="ECO:0000313" key="3">
    <source>
        <dbReference type="Proteomes" id="UP001235720"/>
    </source>
</evidence>